<dbReference type="InterPro" id="IPR018200">
    <property type="entry name" value="USP_CS"/>
</dbReference>
<evidence type="ECO:0000256" key="7">
    <source>
        <dbReference type="ARBA" id="ARBA00022807"/>
    </source>
</evidence>
<evidence type="ECO:0000313" key="11">
    <source>
        <dbReference type="Proteomes" id="UP000001542"/>
    </source>
</evidence>
<dbReference type="GO" id="GO:0006508">
    <property type="term" value="P:proteolysis"/>
    <property type="evidence" value="ECO:0007669"/>
    <property type="project" value="UniProtKB-KW"/>
</dbReference>
<evidence type="ECO:0000256" key="3">
    <source>
        <dbReference type="ARBA" id="ARBA00012759"/>
    </source>
</evidence>
<dbReference type="EMBL" id="DS113202">
    <property type="protein sequence ID" value="EAY20016.1"/>
    <property type="molecule type" value="Genomic_DNA"/>
</dbReference>
<evidence type="ECO:0000256" key="6">
    <source>
        <dbReference type="ARBA" id="ARBA00022801"/>
    </source>
</evidence>
<dbReference type="InterPro" id="IPR050185">
    <property type="entry name" value="Ub_carboxyl-term_hydrolase"/>
</dbReference>
<feature type="compositionally biased region" description="Low complexity" evidence="8">
    <location>
        <begin position="786"/>
        <end position="802"/>
    </location>
</feature>
<dbReference type="InterPro" id="IPR001394">
    <property type="entry name" value="Peptidase_C19_UCH"/>
</dbReference>
<feature type="region of interest" description="Disordered" evidence="8">
    <location>
        <begin position="785"/>
        <end position="833"/>
    </location>
</feature>
<dbReference type="KEGG" id="tva:5465547"/>
<feature type="domain" description="USP" evidence="9">
    <location>
        <begin position="185"/>
        <end position="765"/>
    </location>
</feature>
<feature type="compositionally biased region" description="Basic residues" evidence="8">
    <location>
        <begin position="865"/>
        <end position="877"/>
    </location>
</feature>
<keyword evidence="5" id="KW-0833">Ubl conjugation pathway</keyword>
<proteinExistence type="inferred from homology"/>
<dbReference type="VEuPathDB" id="TrichDB:TVAG_402720"/>
<feature type="compositionally biased region" description="Low complexity" evidence="8">
    <location>
        <begin position="813"/>
        <end position="828"/>
    </location>
</feature>
<dbReference type="AlphaFoldDB" id="A2DI27"/>
<dbReference type="PROSITE" id="PS00972">
    <property type="entry name" value="USP_1"/>
    <property type="match status" value="1"/>
</dbReference>
<keyword evidence="7" id="KW-0788">Thiol protease</keyword>
<dbReference type="OMA" id="TGQLVIM"/>
<dbReference type="Gene3D" id="3.90.70.10">
    <property type="entry name" value="Cysteine proteinases"/>
    <property type="match status" value="2"/>
</dbReference>
<name>A2DI27_TRIV3</name>
<evidence type="ECO:0000259" key="9">
    <source>
        <dbReference type="PROSITE" id="PS50235"/>
    </source>
</evidence>
<comment type="similarity">
    <text evidence="2">Belongs to the peptidase C19 family.</text>
</comment>
<dbReference type="SMR" id="A2DI27"/>
<dbReference type="STRING" id="5722.A2DI27"/>
<dbReference type="InParanoid" id="A2DI27"/>
<dbReference type="GO" id="GO:0004843">
    <property type="term" value="F:cysteine-type deubiquitinase activity"/>
    <property type="evidence" value="ECO:0007669"/>
    <property type="project" value="UniProtKB-EC"/>
</dbReference>
<keyword evidence="11" id="KW-1185">Reference proteome</keyword>
<sequence length="877" mass="101320">MPNGSLPQNYSKDMVEMITLEAYQKLREWFGGDSPQIYPIRKNGGQQTFKVDKITIKVEYNGETKDIYLWDRDQGAKFIKEVRLTFGIKSKPSIIRIDSSGAKNVVKDSDSVMTLKSNTKKIFVDYMINGKLASDIQNEVTKISKQNEKEKEQSEEKKTEVMQKKKEEDKTVQQNFRVPPNSGKCGLINIGNTCYFNSGVQCLLHSLPLARQLLGSNWRSEINENNPLGAKGYLVKAFARLNSRVWSAQESAINPSDLKHVLGDFAPQFQGFEQQDPHELIMFLLDGIHEDLNRCKNKPLVETIIGDGTNDEKTSLEAWKTHKLRNDSIIVDNFHGQLRSRCICPKCHSTTVVFDPFVALSLPIRPINEKVTNVLFIPYEFSEKHEWIRIKLPRESSVKNYEQAIKSIKNVDVAIAFIATTFSGISVYWDPIDAKYAENLTAIALELPSTEQKYIISYLCGTFKSEFANMFSAVERTEDKPVMMPFLVPIDKETSDSKEISAAVSERLSEFWNEGKIPKDFVIKDSELSQYQLKQKVAMRFSSTNFDDNQKIRVKDYFVKDYKPSKFYSNIGSQLFTAIFNGKFMNSENHFDLKLYLKNIGIDFKRSHKGDRESGDVKLEECFDYFRQEEILDENNMWFCPKCREFVCANKKMDLWKASKCLIIHLKRFETTETGTEKDERVVHFPDELDIKPFLAGPVEGNTKYRLYAISEHFGSLGFGHCTAHAIVPNGKGRDWFSFNDSSVKKVIQSNAHTNAAYVLFYERIDNEAEDNAVLVAKPSSFFPENQNKQNLLKNQPNHNNQIKPQQSHGQNKNKNNENNKYFDPNNKPGIFRHHQHNKFDKLKKFSHDQNNYHNNNHHNDHHNNKFHHNKFNKFRH</sequence>
<evidence type="ECO:0000256" key="4">
    <source>
        <dbReference type="ARBA" id="ARBA00022670"/>
    </source>
</evidence>
<feature type="compositionally biased region" description="Basic and acidic residues" evidence="8">
    <location>
        <begin position="145"/>
        <end position="171"/>
    </location>
</feature>
<organism evidence="10 11">
    <name type="scientific">Trichomonas vaginalis (strain ATCC PRA-98 / G3)</name>
    <dbReference type="NCBI Taxonomy" id="412133"/>
    <lineage>
        <taxon>Eukaryota</taxon>
        <taxon>Metamonada</taxon>
        <taxon>Parabasalia</taxon>
        <taxon>Trichomonadida</taxon>
        <taxon>Trichomonadidae</taxon>
        <taxon>Trichomonas</taxon>
    </lineage>
</organism>
<comment type="catalytic activity">
    <reaction evidence="1">
        <text>Thiol-dependent hydrolysis of ester, thioester, amide, peptide and isopeptide bonds formed by the C-terminal Gly of ubiquitin (a 76-residue protein attached to proteins as an intracellular targeting signal).</text>
        <dbReference type="EC" id="3.4.19.12"/>
    </reaction>
</comment>
<dbReference type="GO" id="GO:0016579">
    <property type="term" value="P:protein deubiquitination"/>
    <property type="evidence" value="ECO:0007669"/>
    <property type="project" value="InterPro"/>
</dbReference>
<dbReference type="Proteomes" id="UP000001542">
    <property type="component" value="Unassembled WGS sequence"/>
</dbReference>
<dbReference type="RefSeq" id="XP_001581002.1">
    <property type="nucleotide sequence ID" value="XM_001580952.1"/>
</dbReference>
<dbReference type="PANTHER" id="PTHR21646:SF24">
    <property type="entry name" value="UBIQUITIN CARBOXYL-TERMINAL HYDROLASE"/>
    <property type="match status" value="1"/>
</dbReference>
<evidence type="ECO:0000256" key="5">
    <source>
        <dbReference type="ARBA" id="ARBA00022786"/>
    </source>
</evidence>
<protein>
    <recommendedName>
        <fullName evidence="3">ubiquitinyl hydrolase 1</fullName>
        <ecNumber evidence="3">3.4.19.12</ecNumber>
    </recommendedName>
</protein>
<evidence type="ECO:0000256" key="8">
    <source>
        <dbReference type="SAM" id="MobiDB-lite"/>
    </source>
</evidence>
<dbReference type="SUPFAM" id="SSF54001">
    <property type="entry name" value="Cysteine proteinases"/>
    <property type="match status" value="1"/>
</dbReference>
<evidence type="ECO:0000256" key="1">
    <source>
        <dbReference type="ARBA" id="ARBA00000707"/>
    </source>
</evidence>
<dbReference type="InterPro" id="IPR028889">
    <property type="entry name" value="USP"/>
</dbReference>
<dbReference type="EC" id="3.4.19.12" evidence="3"/>
<dbReference type="VEuPathDB" id="TrichDB:TVAGG3_0272420"/>
<dbReference type="OrthoDB" id="292964at2759"/>
<dbReference type="InterPro" id="IPR038765">
    <property type="entry name" value="Papain-like_cys_pep_sf"/>
</dbReference>
<keyword evidence="6 10" id="KW-0378">Hydrolase</keyword>
<evidence type="ECO:0000313" key="10">
    <source>
        <dbReference type="EMBL" id="EAY20016.1"/>
    </source>
</evidence>
<reference evidence="10" key="2">
    <citation type="journal article" date="2007" name="Science">
        <title>Draft genome sequence of the sexually transmitted pathogen Trichomonas vaginalis.</title>
        <authorList>
            <person name="Carlton J.M."/>
            <person name="Hirt R.P."/>
            <person name="Silva J.C."/>
            <person name="Delcher A.L."/>
            <person name="Schatz M."/>
            <person name="Zhao Q."/>
            <person name="Wortman J.R."/>
            <person name="Bidwell S.L."/>
            <person name="Alsmark U.C.M."/>
            <person name="Besteiro S."/>
            <person name="Sicheritz-Ponten T."/>
            <person name="Noel C.J."/>
            <person name="Dacks J.B."/>
            <person name="Foster P.G."/>
            <person name="Simillion C."/>
            <person name="Van de Peer Y."/>
            <person name="Miranda-Saavedra D."/>
            <person name="Barton G.J."/>
            <person name="Westrop G.D."/>
            <person name="Mueller S."/>
            <person name="Dessi D."/>
            <person name="Fiori P.L."/>
            <person name="Ren Q."/>
            <person name="Paulsen I."/>
            <person name="Zhang H."/>
            <person name="Bastida-Corcuera F.D."/>
            <person name="Simoes-Barbosa A."/>
            <person name="Brown M.T."/>
            <person name="Hayes R.D."/>
            <person name="Mukherjee M."/>
            <person name="Okumura C.Y."/>
            <person name="Schneider R."/>
            <person name="Smith A.J."/>
            <person name="Vanacova S."/>
            <person name="Villalvazo M."/>
            <person name="Haas B.J."/>
            <person name="Pertea M."/>
            <person name="Feldblyum T.V."/>
            <person name="Utterback T.R."/>
            <person name="Shu C.L."/>
            <person name="Osoegawa K."/>
            <person name="de Jong P.J."/>
            <person name="Hrdy I."/>
            <person name="Horvathova L."/>
            <person name="Zubacova Z."/>
            <person name="Dolezal P."/>
            <person name="Malik S.B."/>
            <person name="Logsdon J.M. Jr."/>
            <person name="Henze K."/>
            <person name="Gupta A."/>
            <person name="Wang C.C."/>
            <person name="Dunne R.L."/>
            <person name="Upcroft J.A."/>
            <person name="Upcroft P."/>
            <person name="White O."/>
            <person name="Salzberg S.L."/>
            <person name="Tang P."/>
            <person name="Chiu C.-H."/>
            <person name="Lee Y.-S."/>
            <person name="Embley T.M."/>
            <person name="Coombs G.H."/>
            <person name="Mottram J.C."/>
            <person name="Tachezy J."/>
            <person name="Fraser-Liggett C.M."/>
            <person name="Johnson P.J."/>
        </authorList>
    </citation>
    <scope>NUCLEOTIDE SEQUENCE [LARGE SCALE GENOMIC DNA]</scope>
    <source>
        <strain evidence="10">G3</strain>
    </source>
</reference>
<evidence type="ECO:0000256" key="2">
    <source>
        <dbReference type="ARBA" id="ARBA00009085"/>
    </source>
</evidence>
<reference evidence="10" key="1">
    <citation type="submission" date="2006-10" db="EMBL/GenBank/DDBJ databases">
        <authorList>
            <person name="Amadeo P."/>
            <person name="Zhao Q."/>
            <person name="Wortman J."/>
            <person name="Fraser-Liggett C."/>
            <person name="Carlton J."/>
        </authorList>
    </citation>
    <scope>NUCLEOTIDE SEQUENCE</scope>
    <source>
        <strain evidence="10">G3</strain>
    </source>
</reference>
<keyword evidence="4" id="KW-0645">Protease</keyword>
<dbReference type="PANTHER" id="PTHR21646">
    <property type="entry name" value="UBIQUITIN CARBOXYL-TERMINAL HYDROLASE"/>
    <property type="match status" value="1"/>
</dbReference>
<accession>A2DI27</accession>
<dbReference type="Pfam" id="PF00443">
    <property type="entry name" value="UCH"/>
    <property type="match status" value="1"/>
</dbReference>
<gene>
    <name evidence="10" type="ORF">TVAG_402720</name>
</gene>
<feature type="region of interest" description="Disordered" evidence="8">
    <location>
        <begin position="848"/>
        <end position="877"/>
    </location>
</feature>
<feature type="region of interest" description="Disordered" evidence="8">
    <location>
        <begin position="144"/>
        <end position="175"/>
    </location>
</feature>
<dbReference type="eggNOG" id="KOG1870">
    <property type="taxonomic scope" value="Eukaryota"/>
</dbReference>
<dbReference type="FunCoup" id="A2DI27">
    <property type="interactions" value="532"/>
</dbReference>
<dbReference type="PROSITE" id="PS50235">
    <property type="entry name" value="USP_3"/>
    <property type="match status" value="1"/>
</dbReference>